<dbReference type="SMART" id="SM00228">
    <property type="entry name" value="PDZ"/>
    <property type="match status" value="1"/>
</dbReference>
<dbReference type="InterPro" id="IPR004447">
    <property type="entry name" value="Peptidase_S41A"/>
</dbReference>
<dbReference type="InterPro" id="IPR055210">
    <property type="entry name" value="CtpA/B_N"/>
</dbReference>
<evidence type="ECO:0000256" key="4">
    <source>
        <dbReference type="ARBA" id="ARBA00022825"/>
    </source>
</evidence>
<dbReference type="EMBL" id="CCSB01000001">
    <property type="protein sequence ID" value="CDZ76769.1"/>
    <property type="molecule type" value="Genomic_DNA"/>
</dbReference>
<evidence type="ECO:0000313" key="8">
    <source>
        <dbReference type="EMBL" id="CDZ76769.1"/>
    </source>
</evidence>
<dbReference type="GO" id="GO:0008236">
    <property type="term" value="F:serine-type peptidase activity"/>
    <property type="evidence" value="ECO:0007669"/>
    <property type="project" value="UniProtKB-KW"/>
</dbReference>
<dbReference type="SUPFAM" id="SSF52096">
    <property type="entry name" value="ClpP/crotonase"/>
    <property type="match status" value="1"/>
</dbReference>
<dbReference type="PROSITE" id="PS50106">
    <property type="entry name" value="PDZ"/>
    <property type="match status" value="1"/>
</dbReference>
<dbReference type="InterPro" id="IPR001478">
    <property type="entry name" value="PDZ"/>
</dbReference>
<dbReference type="PANTHER" id="PTHR32060:SF30">
    <property type="entry name" value="CARBOXY-TERMINAL PROCESSING PROTEASE CTPA"/>
    <property type="match status" value="1"/>
</dbReference>
<dbReference type="InterPro" id="IPR005151">
    <property type="entry name" value="Tail-specific_protease"/>
</dbReference>
<dbReference type="GO" id="GO:0007165">
    <property type="term" value="P:signal transduction"/>
    <property type="evidence" value="ECO:0007669"/>
    <property type="project" value="TreeGrafter"/>
</dbReference>
<dbReference type="Pfam" id="PF13180">
    <property type="entry name" value="PDZ_2"/>
    <property type="match status" value="1"/>
</dbReference>
<protein>
    <submittedName>
        <fullName evidence="8">Carboxy-terminal processing protease CtpB</fullName>
    </submittedName>
</protein>
<evidence type="ECO:0000256" key="6">
    <source>
        <dbReference type="SAM" id="SignalP"/>
    </source>
</evidence>
<gene>
    <name evidence="8" type="primary">ctpB</name>
    <name evidence="8" type="ORF">BN59_01044</name>
</gene>
<feature type="chain" id="PRO_5009744107" evidence="6">
    <location>
        <begin position="28"/>
        <end position="442"/>
    </location>
</feature>
<dbReference type="STRING" id="1034943.BN59_01044"/>
<keyword evidence="6" id="KW-0732">Signal</keyword>
<dbReference type="FunFam" id="3.90.226.10:FF:000029">
    <property type="entry name" value="Peptidase, S41 family"/>
    <property type="match status" value="1"/>
</dbReference>
<organism evidence="8 9">
    <name type="scientific">Legionella massiliensis</name>
    <dbReference type="NCBI Taxonomy" id="1034943"/>
    <lineage>
        <taxon>Bacteria</taxon>
        <taxon>Pseudomonadati</taxon>
        <taxon>Pseudomonadota</taxon>
        <taxon>Gammaproteobacteria</taxon>
        <taxon>Legionellales</taxon>
        <taxon>Legionellaceae</taxon>
        <taxon>Legionella</taxon>
    </lineage>
</organism>
<reference evidence="8 9" key="1">
    <citation type="submission" date="2014-06" db="EMBL/GenBank/DDBJ databases">
        <authorList>
            <person name="Urmite Genomes Urmite Genomes"/>
        </authorList>
    </citation>
    <scope>NUCLEOTIDE SEQUENCE [LARGE SCALE GENOMIC DNA]</scope>
</reference>
<dbReference type="InterPro" id="IPR029045">
    <property type="entry name" value="ClpP/crotonase-like_dom_sf"/>
</dbReference>
<dbReference type="GO" id="GO:0006508">
    <property type="term" value="P:proteolysis"/>
    <property type="evidence" value="ECO:0007669"/>
    <property type="project" value="UniProtKB-KW"/>
</dbReference>
<dbReference type="SMART" id="SM00245">
    <property type="entry name" value="TSPc"/>
    <property type="match status" value="1"/>
</dbReference>
<dbReference type="SUPFAM" id="SSF50156">
    <property type="entry name" value="PDZ domain-like"/>
    <property type="match status" value="1"/>
</dbReference>
<dbReference type="AlphaFoldDB" id="A0A078KYB6"/>
<dbReference type="CDD" id="cd07560">
    <property type="entry name" value="Peptidase_S41_CPP"/>
    <property type="match status" value="1"/>
</dbReference>
<dbReference type="GO" id="GO:0004175">
    <property type="term" value="F:endopeptidase activity"/>
    <property type="evidence" value="ECO:0007669"/>
    <property type="project" value="TreeGrafter"/>
</dbReference>
<dbReference type="GO" id="GO:0030288">
    <property type="term" value="C:outer membrane-bounded periplasmic space"/>
    <property type="evidence" value="ECO:0007669"/>
    <property type="project" value="TreeGrafter"/>
</dbReference>
<dbReference type="OrthoDB" id="9812068at2"/>
<name>A0A078KYB6_9GAMM</name>
<accession>A0A078KYB6</accession>
<evidence type="ECO:0000256" key="1">
    <source>
        <dbReference type="ARBA" id="ARBA00009179"/>
    </source>
</evidence>
<dbReference type="CDD" id="cd06782">
    <property type="entry name" value="cpPDZ_CPP-like"/>
    <property type="match status" value="1"/>
</dbReference>
<dbReference type="Gene3D" id="2.30.42.10">
    <property type="match status" value="1"/>
</dbReference>
<proteinExistence type="inferred from homology"/>
<dbReference type="Pfam" id="PF22694">
    <property type="entry name" value="CtpB_N-like"/>
    <property type="match status" value="1"/>
</dbReference>
<evidence type="ECO:0000256" key="5">
    <source>
        <dbReference type="RuleBase" id="RU004404"/>
    </source>
</evidence>
<dbReference type="PANTHER" id="PTHR32060">
    <property type="entry name" value="TAIL-SPECIFIC PROTEASE"/>
    <property type="match status" value="1"/>
</dbReference>
<dbReference type="NCBIfam" id="TIGR00225">
    <property type="entry name" value="prc"/>
    <property type="match status" value="1"/>
</dbReference>
<dbReference type="FunFam" id="3.30.750.44:FF:000001">
    <property type="entry name" value="S41 family peptidase"/>
    <property type="match status" value="1"/>
</dbReference>
<dbReference type="Pfam" id="PF03572">
    <property type="entry name" value="Peptidase_S41"/>
    <property type="match status" value="1"/>
</dbReference>
<feature type="domain" description="PDZ" evidence="7">
    <location>
        <begin position="90"/>
        <end position="158"/>
    </location>
</feature>
<keyword evidence="3 5" id="KW-0378">Hydrolase</keyword>
<dbReference type="Gene3D" id="3.90.226.10">
    <property type="entry name" value="2-enoyl-CoA Hydratase, Chain A, domain 1"/>
    <property type="match status" value="1"/>
</dbReference>
<sequence length="442" mass="47643">MHKNRFYNGAMATLVTTALLFPVQAFTAEESNSGTSQIPMEDVQRFSNAIGEIKKYYVKPVDDKELFDNAIRGMLSGLDPHSTYLDEDAFKELQTSTSGEFGGLGIEVTMEDGVVKVVTPLVDTPAFKAGIKAGDYIIKLGSKSVQGLSLKDAVDLMRGKEGSTLDLTILRKGENKPLVFSLIREKILIKSVKSKLLDDGYGYVRLTQFQALTGQDMEKAINQLKQQSGGKLKGLILDLRNNPGGLLDTAIQVSDAFLASDKNGKPEMIVYTQGRLPGSKFTALSTNTKDILNNAPMVVLINNGSASASEIVAGALKDNKRAIILGTQSFGKGSVQTVLPLDDKRGIKLTTALYYTPSGVSIQAKGITPDIVVEEIEVPKAAAKSDAFAGFSEADLSGHLLNSDQQTKNSNEAVKDDDTLLHEDYQLYAALTILKGLAVAKR</sequence>
<dbReference type="eggNOG" id="COG0793">
    <property type="taxonomic scope" value="Bacteria"/>
</dbReference>
<dbReference type="FunFam" id="2.30.42.10:FF:000063">
    <property type="entry name" value="Peptidase, S41 family"/>
    <property type="match status" value="1"/>
</dbReference>
<comment type="similarity">
    <text evidence="1 5">Belongs to the peptidase S41A family.</text>
</comment>
<keyword evidence="4 5" id="KW-0720">Serine protease</keyword>
<dbReference type="InterPro" id="IPR036034">
    <property type="entry name" value="PDZ_sf"/>
</dbReference>
<evidence type="ECO:0000256" key="3">
    <source>
        <dbReference type="ARBA" id="ARBA00022801"/>
    </source>
</evidence>
<dbReference type="Gene3D" id="3.30.750.44">
    <property type="match status" value="1"/>
</dbReference>
<feature type="signal peptide" evidence="6">
    <location>
        <begin position="1"/>
        <end position="27"/>
    </location>
</feature>
<dbReference type="Proteomes" id="UP000044071">
    <property type="component" value="Unassembled WGS sequence"/>
</dbReference>
<keyword evidence="2 5" id="KW-0645">Protease</keyword>
<evidence type="ECO:0000313" key="9">
    <source>
        <dbReference type="Proteomes" id="UP000044071"/>
    </source>
</evidence>
<keyword evidence="9" id="KW-1185">Reference proteome</keyword>
<evidence type="ECO:0000256" key="2">
    <source>
        <dbReference type="ARBA" id="ARBA00022670"/>
    </source>
</evidence>
<evidence type="ECO:0000259" key="7">
    <source>
        <dbReference type="PROSITE" id="PS50106"/>
    </source>
</evidence>